<proteinExistence type="inferred from homology"/>
<evidence type="ECO:0000313" key="6">
    <source>
        <dbReference type="EMBL" id="MFC4305406.1"/>
    </source>
</evidence>
<keyword evidence="3" id="KW-0119">Carbohydrate metabolism</keyword>
<dbReference type="PRINTS" id="PR00133">
    <property type="entry name" value="GLHYDRLASE3"/>
</dbReference>
<dbReference type="PANTHER" id="PTHR42715">
    <property type="entry name" value="BETA-GLUCOSIDASE"/>
    <property type="match status" value="1"/>
</dbReference>
<feature type="domain" description="Fibronectin type III-like" evidence="5">
    <location>
        <begin position="323"/>
        <end position="399"/>
    </location>
</feature>
<dbReference type="Pfam" id="PF01915">
    <property type="entry name" value="Glyco_hydro_3_C"/>
    <property type="match status" value="1"/>
</dbReference>
<evidence type="ECO:0000256" key="1">
    <source>
        <dbReference type="ARBA" id="ARBA00005336"/>
    </source>
</evidence>
<keyword evidence="7" id="KW-1185">Reference proteome</keyword>
<dbReference type="InterPro" id="IPR026891">
    <property type="entry name" value="Fn3-like"/>
</dbReference>
<dbReference type="Gene3D" id="3.20.20.300">
    <property type="entry name" value="Glycoside hydrolase, family 3, N-terminal domain"/>
    <property type="match status" value="1"/>
</dbReference>
<dbReference type="SUPFAM" id="SSF51445">
    <property type="entry name" value="(Trans)glycosidases"/>
    <property type="match status" value="1"/>
</dbReference>
<dbReference type="InterPro" id="IPR050288">
    <property type="entry name" value="Cellulose_deg_GH3"/>
</dbReference>
<name>A0ABV8SDK6_9BACL</name>
<evidence type="ECO:0000313" key="7">
    <source>
        <dbReference type="Proteomes" id="UP001595755"/>
    </source>
</evidence>
<dbReference type="InterPro" id="IPR001764">
    <property type="entry name" value="Glyco_hydro_3_N"/>
</dbReference>
<dbReference type="RefSeq" id="WP_204604294.1">
    <property type="nucleotide sequence ID" value="NZ_JBHSED010000038.1"/>
</dbReference>
<dbReference type="InterPro" id="IPR036881">
    <property type="entry name" value="Glyco_hydro_3_C_sf"/>
</dbReference>
<dbReference type="Gene3D" id="2.60.120.260">
    <property type="entry name" value="Galactose-binding domain-like"/>
    <property type="match status" value="1"/>
</dbReference>
<keyword evidence="4" id="KW-0326">Glycosidase</keyword>
<dbReference type="InterPro" id="IPR036962">
    <property type="entry name" value="Glyco_hydro_3_N_sf"/>
</dbReference>
<dbReference type="InterPro" id="IPR002772">
    <property type="entry name" value="Glyco_hydro_3_C"/>
</dbReference>
<evidence type="ECO:0000259" key="5">
    <source>
        <dbReference type="SMART" id="SM01217"/>
    </source>
</evidence>
<dbReference type="EMBL" id="JBHSED010000038">
    <property type="protein sequence ID" value="MFC4305406.1"/>
    <property type="molecule type" value="Genomic_DNA"/>
</dbReference>
<comment type="similarity">
    <text evidence="1 4">Belongs to the glycosyl hydrolase 3 family.</text>
</comment>
<gene>
    <name evidence="6" type="ORF">ACFO1S_18395</name>
</gene>
<evidence type="ECO:0000256" key="2">
    <source>
        <dbReference type="ARBA" id="ARBA00022801"/>
    </source>
</evidence>
<keyword evidence="2 4" id="KW-0378">Hydrolase</keyword>
<dbReference type="InterPro" id="IPR017853">
    <property type="entry name" value="GH"/>
</dbReference>
<dbReference type="SMART" id="SM01217">
    <property type="entry name" value="Fn3_like"/>
    <property type="match status" value="1"/>
</dbReference>
<protein>
    <submittedName>
        <fullName evidence="6">Glycoside hydrolase family 3 C-terminal domain-containing protein</fullName>
    </submittedName>
</protein>
<dbReference type="GO" id="GO:0016787">
    <property type="term" value="F:hydrolase activity"/>
    <property type="evidence" value="ECO:0007669"/>
    <property type="project" value="UniProtKB-KW"/>
</dbReference>
<evidence type="ECO:0000256" key="3">
    <source>
        <dbReference type="ARBA" id="ARBA00023277"/>
    </source>
</evidence>
<dbReference type="Pfam" id="PF00933">
    <property type="entry name" value="Glyco_hydro_3"/>
    <property type="match status" value="1"/>
</dbReference>
<dbReference type="Proteomes" id="UP001595755">
    <property type="component" value="Unassembled WGS sequence"/>
</dbReference>
<dbReference type="InterPro" id="IPR013783">
    <property type="entry name" value="Ig-like_fold"/>
</dbReference>
<dbReference type="Gene3D" id="2.60.40.10">
    <property type="entry name" value="Immunoglobulins"/>
    <property type="match status" value="1"/>
</dbReference>
<sequence>MSTQNLGVPLAGFAEFSRTVAAEGAVLLKNTDRVLPLRDGETVSIFGRTQVNYYRSGTGSGGSVHVAYTTNLLDGLRSKKNLKINEELAAVYEKWIEQNPFDNGGGGWAAEPWHQKEMPLTDEQVARARSQSGKAIVVIGRTAGEDQDNADEPGSYKLTADEIAMLKQVTAFFEQTVVVLNVSNIIDMSWMNDEGFAHPISSAIYSWQGGMEGGNAIADVLAGDVTPSGKLTDTIAYSIEDYPSTRNYGNEFKNLYQEDIYVGYRYFETFCPDKVQYEFGFGISYTEFQLEPEEARLTTREGQEYVEIDVNVTNTGALYAGKEVVQVYYEAPQGMLGQPAKALAAFGKTRVLQPGESQLLTVSFPARSMASYDDAGVTGCPSTYVLEAGAYRLYVGTSVKNVAEIGIQGQSGYVVEALQVVERLQEALAPTESFTRMKPGARKAEGTYELVFEETPKRKISLAERIESNLPETLKQTGDQGHRLRDVHDGKVSMEAFIAQLDDQELAAIVRGEGMSSPLVTPGTASAFGGVSDSLFKYGIPVACTADGPSGIRMDSGQKATQVAIGTLLAATWNPDLVEELYVMEGRELLSNQVDALLGPGLNIRRSPLNGRNFEYFSEDPLISGEFAAACTRGIMKGGSNATLKHFACNNQEKHRSKVDAVVSERALREIYLKGFEIAVKQGGANSIMTSYNPVNGHWAASNYDLNTTILRGEWGFTGIVMTDWWAIMNDVVHGGAADRKYTNWMVRAQNDLYMVVPNYGAEINGWDDNTLESLEKGTLTRGELQRSAMNICRFIMHAPVFSRKQVIEEKIEAFKGNASLSAEQAKAISENGQVKPAADGPTLLKVDQAGEYRIIVHIMSTESELAQSACNVLLNGQLMTTIQTNGTEGKWIRQKLVKVGLEAGLYELRLEFVKPGLQIDWIEFKQV</sequence>
<dbReference type="Gene3D" id="3.40.50.1700">
    <property type="entry name" value="Glycoside hydrolase family 3 C-terminal domain"/>
    <property type="match status" value="1"/>
</dbReference>
<dbReference type="PROSITE" id="PS00775">
    <property type="entry name" value="GLYCOSYL_HYDROL_F3"/>
    <property type="match status" value="1"/>
</dbReference>
<dbReference type="PANTHER" id="PTHR42715:SF10">
    <property type="entry name" value="BETA-GLUCOSIDASE"/>
    <property type="match status" value="1"/>
</dbReference>
<organism evidence="6 7">
    <name type="scientific">Cohnella boryungensis</name>
    <dbReference type="NCBI Taxonomy" id="768479"/>
    <lineage>
        <taxon>Bacteria</taxon>
        <taxon>Bacillati</taxon>
        <taxon>Bacillota</taxon>
        <taxon>Bacilli</taxon>
        <taxon>Bacillales</taxon>
        <taxon>Paenibacillaceae</taxon>
        <taxon>Cohnella</taxon>
    </lineage>
</organism>
<reference evidence="7" key="1">
    <citation type="journal article" date="2019" name="Int. J. Syst. Evol. Microbiol.">
        <title>The Global Catalogue of Microorganisms (GCM) 10K type strain sequencing project: providing services to taxonomists for standard genome sequencing and annotation.</title>
        <authorList>
            <consortium name="The Broad Institute Genomics Platform"/>
            <consortium name="The Broad Institute Genome Sequencing Center for Infectious Disease"/>
            <person name="Wu L."/>
            <person name="Ma J."/>
        </authorList>
    </citation>
    <scope>NUCLEOTIDE SEQUENCE [LARGE SCALE GENOMIC DNA]</scope>
    <source>
        <strain evidence="7">CGMCC 4.1641</strain>
    </source>
</reference>
<dbReference type="Pfam" id="PF14310">
    <property type="entry name" value="Fn3-like"/>
    <property type="match status" value="1"/>
</dbReference>
<comment type="caution">
    <text evidence="6">The sequence shown here is derived from an EMBL/GenBank/DDBJ whole genome shotgun (WGS) entry which is preliminary data.</text>
</comment>
<dbReference type="SUPFAM" id="SSF52279">
    <property type="entry name" value="Beta-D-glucan exohydrolase, C-terminal domain"/>
    <property type="match status" value="1"/>
</dbReference>
<accession>A0ABV8SDK6</accession>
<evidence type="ECO:0000256" key="4">
    <source>
        <dbReference type="RuleBase" id="RU361161"/>
    </source>
</evidence>
<dbReference type="InterPro" id="IPR019800">
    <property type="entry name" value="Glyco_hydro_3_AS"/>
</dbReference>